<accession>A0A8S3CW67</accession>
<dbReference type="Proteomes" id="UP000676336">
    <property type="component" value="Unassembled WGS sequence"/>
</dbReference>
<proteinExistence type="predicted"/>
<gene>
    <name evidence="1" type="ORF">SMN809_LOCUS54453</name>
</gene>
<comment type="caution">
    <text evidence="1">The sequence shown here is derived from an EMBL/GenBank/DDBJ whole genome shotgun (WGS) entry which is preliminary data.</text>
</comment>
<organism evidence="1 2">
    <name type="scientific">Rotaria magnacalcarata</name>
    <dbReference type="NCBI Taxonomy" id="392030"/>
    <lineage>
        <taxon>Eukaryota</taxon>
        <taxon>Metazoa</taxon>
        <taxon>Spiralia</taxon>
        <taxon>Gnathifera</taxon>
        <taxon>Rotifera</taxon>
        <taxon>Eurotatoria</taxon>
        <taxon>Bdelloidea</taxon>
        <taxon>Philodinida</taxon>
        <taxon>Philodinidae</taxon>
        <taxon>Rotaria</taxon>
    </lineage>
</organism>
<evidence type="ECO:0000313" key="2">
    <source>
        <dbReference type="Proteomes" id="UP000676336"/>
    </source>
</evidence>
<reference evidence="1" key="1">
    <citation type="submission" date="2021-02" db="EMBL/GenBank/DDBJ databases">
        <authorList>
            <person name="Nowell W R."/>
        </authorList>
    </citation>
    <scope>NUCLEOTIDE SEQUENCE</scope>
</reference>
<dbReference type="AlphaFoldDB" id="A0A8S3CW67"/>
<evidence type="ECO:0000313" key="1">
    <source>
        <dbReference type="EMBL" id="CAF4957893.1"/>
    </source>
</evidence>
<sequence>LNEISTFIDIDNQLNIDQIPIALSYRLTNALIPPLPLGSDKILSNIQLYSVEEILIIGNYQDQIKFSE</sequence>
<feature type="non-terminal residue" evidence="1">
    <location>
        <position position="1"/>
    </location>
</feature>
<dbReference type="EMBL" id="CAJOBI010189926">
    <property type="protein sequence ID" value="CAF4957893.1"/>
    <property type="molecule type" value="Genomic_DNA"/>
</dbReference>
<name>A0A8S3CW67_9BILA</name>
<protein>
    <submittedName>
        <fullName evidence="1">Uncharacterized protein</fullName>
    </submittedName>
</protein>
<feature type="non-terminal residue" evidence="1">
    <location>
        <position position="68"/>
    </location>
</feature>